<evidence type="ECO:0000313" key="5">
    <source>
        <dbReference type="Proteomes" id="UP000000707"/>
    </source>
</evidence>
<dbReference type="GO" id="GO:0051082">
    <property type="term" value="F:unfolded protein binding"/>
    <property type="evidence" value="ECO:0007669"/>
    <property type="project" value="TreeGrafter"/>
</dbReference>
<protein>
    <submittedName>
        <fullName evidence="4">SHQ1-domain-containing protein</fullName>
    </submittedName>
</protein>
<dbReference type="eggNOG" id="KOG3247">
    <property type="taxonomic scope" value="Eukaryota"/>
</dbReference>
<dbReference type="Pfam" id="PF21413">
    <property type="entry name" value="SHQ1-like_CS"/>
    <property type="match status" value="1"/>
</dbReference>
<reference evidence="4 5" key="1">
    <citation type="journal article" date="2011" name="Proc. Natl. Acad. Sci. U.S.A.">
        <title>Comparative genomics of xylose-fermenting fungi for enhanced biofuel production.</title>
        <authorList>
            <person name="Wohlbach D.J."/>
            <person name="Kuo A."/>
            <person name="Sato T.K."/>
            <person name="Potts K.M."/>
            <person name="Salamov A.A."/>
            <person name="LaButti K.M."/>
            <person name="Sun H."/>
            <person name="Clum A."/>
            <person name="Pangilinan J.L."/>
            <person name="Lindquist E.A."/>
            <person name="Lucas S."/>
            <person name="Lapidus A."/>
            <person name="Jin M."/>
            <person name="Gunawan C."/>
            <person name="Balan V."/>
            <person name="Dale B.E."/>
            <person name="Jeffries T.W."/>
            <person name="Zinkel R."/>
            <person name="Barry K.W."/>
            <person name="Grigoriev I.V."/>
            <person name="Gasch A.P."/>
        </authorList>
    </citation>
    <scope>NUCLEOTIDE SEQUENCE [LARGE SCALE GENOMIC DNA]</scope>
    <source>
        <strain evidence="5">ATCC 10573 / BCRC 21748 / CBS 615 / JCM 9827 / NBRC 10315 / NRRL Y-1498 / VKM Y-70</strain>
    </source>
</reference>
<evidence type="ECO:0000256" key="2">
    <source>
        <dbReference type="SAM" id="MobiDB-lite"/>
    </source>
</evidence>
<dbReference type="Proteomes" id="UP000000707">
    <property type="component" value="Unassembled WGS sequence"/>
</dbReference>
<keyword evidence="5" id="KW-1185">Reference proteome</keyword>
<dbReference type="EMBL" id="GL996521">
    <property type="protein sequence ID" value="EGV64151.1"/>
    <property type="molecule type" value="Genomic_DNA"/>
</dbReference>
<dbReference type="GeneID" id="18250746"/>
<dbReference type="InterPro" id="IPR048696">
    <property type="entry name" value="SHQ1-like_CS"/>
</dbReference>
<dbReference type="KEGG" id="cten:18250746"/>
<evidence type="ECO:0000259" key="3">
    <source>
        <dbReference type="PROSITE" id="PS51203"/>
    </source>
</evidence>
<dbReference type="InterPro" id="IPR039742">
    <property type="entry name" value="Shq1"/>
</dbReference>
<comment type="similarity">
    <text evidence="1">Belongs to the SHQ1 family.</text>
</comment>
<dbReference type="PROSITE" id="PS51203">
    <property type="entry name" value="CS"/>
    <property type="match status" value="1"/>
</dbReference>
<feature type="region of interest" description="Disordered" evidence="2">
    <location>
        <begin position="446"/>
        <end position="466"/>
    </location>
</feature>
<proteinExistence type="inferred from homology"/>
<dbReference type="PANTHER" id="PTHR12967">
    <property type="entry name" value="PROTEIN SHQ1 HOMOLOG"/>
    <property type="match status" value="1"/>
</dbReference>
<evidence type="ECO:0000256" key="1">
    <source>
        <dbReference type="ARBA" id="ARBA00005607"/>
    </source>
</evidence>
<dbReference type="STRING" id="590646.G3B3F0"/>
<dbReference type="GO" id="GO:0000493">
    <property type="term" value="P:box H/ACA snoRNP assembly"/>
    <property type="evidence" value="ECO:0007669"/>
    <property type="project" value="InterPro"/>
</dbReference>
<dbReference type="Pfam" id="PF04925">
    <property type="entry name" value="SHQ1"/>
    <property type="match status" value="1"/>
</dbReference>
<feature type="compositionally biased region" description="Acidic residues" evidence="2">
    <location>
        <begin position="450"/>
        <end position="466"/>
    </location>
</feature>
<dbReference type="Gene3D" id="2.60.40.790">
    <property type="match status" value="1"/>
</dbReference>
<dbReference type="RefSeq" id="XP_006686465.1">
    <property type="nucleotide sequence ID" value="XM_006686402.1"/>
</dbReference>
<dbReference type="GO" id="GO:0005654">
    <property type="term" value="C:nucleoplasm"/>
    <property type="evidence" value="ECO:0007669"/>
    <property type="project" value="TreeGrafter"/>
</dbReference>
<dbReference type="InterPro" id="IPR007009">
    <property type="entry name" value="Shq1_C"/>
</dbReference>
<dbReference type="InterPro" id="IPR007052">
    <property type="entry name" value="CS_dom"/>
</dbReference>
<feature type="domain" description="CS" evidence="3">
    <location>
        <begin position="1"/>
        <end position="91"/>
    </location>
</feature>
<gene>
    <name evidence="4" type="ORF">CANTEDRAFT_98128</name>
</gene>
<sequence length="482" mass="55950">MLTPFFTISQNDEFVFIEVKITHVRFNSTTIEMTVDGPVFIFSLSPYYLRLRLPHNCVDDERSHAEFDAKNDCVNIKIPKETKGQDFPDLDLTAKLLARTNELVSSENISSKSLIEEMDVDNSITTKAALAEGEKFDWEVSQQAPESSVVSPANMYGFNNQYSNIIGVSMSNGNDINELANPENTPESQRIMERLIKENIKFDPEYYAADFMMSQDVQQDEKDFKSLMEWKNPVSSRFLKWYKAQQAKPKEAQESVMGVEFSKEQQQKMLDLPKKTYLISSSYKPELYLLIVSLLFAYHFDLRETEGDHNIESAWTIGKIVPQFGALDSKIVVGDSDTPIRATIITCIRRSLCFPLHRNYDLTMKVWNDVYYNLRGGKRLVVESLLDLKELFRFHDVYYVYDHIWLKDLVAWILRDEVTEMSLRYLAHDVKREMEKVDKSVITFEKVDPEFQEPDSDDEEETNEDDEMITLSVAEIEVMSRE</sequence>
<dbReference type="SUPFAM" id="SSF49764">
    <property type="entry name" value="HSP20-like chaperones"/>
    <property type="match status" value="1"/>
</dbReference>
<dbReference type="PANTHER" id="PTHR12967:SF0">
    <property type="entry name" value="PROTEIN SHQ1 HOMOLOG"/>
    <property type="match status" value="1"/>
</dbReference>
<dbReference type="GO" id="GO:0005737">
    <property type="term" value="C:cytoplasm"/>
    <property type="evidence" value="ECO:0007669"/>
    <property type="project" value="TreeGrafter"/>
</dbReference>
<organism evidence="5">
    <name type="scientific">Candida tenuis (strain ATCC 10573 / BCRC 21748 / CBS 615 / JCM 9827 / NBRC 10315 / NRRL Y-1498 / VKM Y-70)</name>
    <name type="common">Yeast</name>
    <name type="synonym">Yamadazyma tenuis</name>
    <dbReference type="NCBI Taxonomy" id="590646"/>
    <lineage>
        <taxon>Eukaryota</taxon>
        <taxon>Fungi</taxon>
        <taxon>Dikarya</taxon>
        <taxon>Ascomycota</taxon>
        <taxon>Saccharomycotina</taxon>
        <taxon>Pichiomycetes</taxon>
        <taxon>Debaryomycetaceae</taxon>
        <taxon>Yamadazyma</taxon>
    </lineage>
</organism>
<accession>G3B3F0</accession>
<name>G3B3F0_CANTC</name>
<dbReference type="InterPro" id="IPR008978">
    <property type="entry name" value="HSP20-like_chaperone"/>
</dbReference>
<dbReference type="OrthoDB" id="73639at2759"/>
<dbReference type="HOGENOM" id="CLU_030217_1_0_1"/>
<dbReference type="AlphaFoldDB" id="G3B3F0"/>
<evidence type="ECO:0000313" key="4">
    <source>
        <dbReference type="EMBL" id="EGV64151.1"/>
    </source>
</evidence>